<name>A0A450SZ23_9GAMM</name>
<evidence type="ECO:0000313" key="1">
    <source>
        <dbReference type="EMBL" id="VFJ59309.1"/>
    </source>
</evidence>
<dbReference type="InterPro" id="IPR024755">
    <property type="entry name" value="cpYpsA"/>
</dbReference>
<organism evidence="1">
    <name type="scientific">Candidatus Kentrum sp. FW</name>
    <dbReference type="NCBI Taxonomy" id="2126338"/>
    <lineage>
        <taxon>Bacteria</taxon>
        <taxon>Pseudomonadati</taxon>
        <taxon>Pseudomonadota</taxon>
        <taxon>Gammaproteobacteria</taxon>
        <taxon>Candidatus Kentrum</taxon>
    </lineage>
</organism>
<dbReference type="Gene3D" id="3.40.50.450">
    <property type="match status" value="1"/>
</dbReference>
<dbReference type="Pfam" id="PF12694">
    <property type="entry name" value="cpYpsA"/>
    <property type="match status" value="1"/>
</dbReference>
<proteinExistence type="predicted"/>
<reference evidence="1" key="1">
    <citation type="submission" date="2019-02" db="EMBL/GenBank/DDBJ databases">
        <authorList>
            <person name="Gruber-Vodicka R. H."/>
            <person name="Seah K. B. B."/>
        </authorList>
    </citation>
    <scope>NUCLEOTIDE SEQUENCE</scope>
    <source>
        <strain evidence="1">BECK_BZ15</strain>
    </source>
</reference>
<dbReference type="AlphaFoldDB" id="A0A450SZ23"/>
<gene>
    <name evidence="1" type="ORF">BECKFW1821A_GA0114235_10906</name>
</gene>
<sequence length="171" mass="18374">MLRKIISGGQTGVDQAALRAALQADLLIGGWCPPGRECEAGRIPAQFPLRETRWDRSPGAPDIPRSFRTECNVRDAQATLIITSRNIGADIATLDKGTGWTANCAARFAKPCYQVHVSDREASDKIAIWINRLAIDTLNVAGPSENTATGIGESAFGVLLRAFTQAKNTLP</sequence>
<protein>
    <submittedName>
        <fullName evidence="1">Molybdenum carrier</fullName>
    </submittedName>
</protein>
<dbReference type="EMBL" id="CAADEW010000090">
    <property type="protein sequence ID" value="VFJ59309.1"/>
    <property type="molecule type" value="Genomic_DNA"/>
</dbReference>
<accession>A0A450SZ23</accession>